<organism evidence="3 4">
    <name type="scientific">Aulographum hederae CBS 113979</name>
    <dbReference type="NCBI Taxonomy" id="1176131"/>
    <lineage>
        <taxon>Eukaryota</taxon>
        <taxon>Fungi</taxon>
        <taxon>Dikarya</taxon>
        <taxon>Ascomycota</taxon>
        <taxon>Pezizomycotina</taxon>
        <taxon>Dothideomycetes</taxon>
        <taxon>Pleosporomycetidae</taxon>
        <taxon>Aulographales</taxon>
        <taxon>Aulographaceae</taxon>
    </lineage>
</organism>
<keyword evidence="1" id="KW-0812">Transmembrane</keyword>
<evidence type="ECO:0000313" key="4">
    <source>
        <dbReference type="Proteomes" id="UP000800041"/>
    </source>
</evidence>
<feature type="transmembrane region" description="Helical" evidence="1">
    <location>
        <begin position="170"/>
        <end position="188"/>
    </location>
</feature>
<feature type="chain" id="PRO_5026166766" evidence="2">
    <location>
        <begin position="24"/>
        <end position="222"/>
    </location>
</feature>
<reference evidence="3" key="1">
    <citation type="journal article" date="2020" name="Stud. Mycol.">
        <title>101 Dothideomycetes genomes: a test case for predicting lifestyles and emergence of pathogens.</title>
        <authorList>
            <person name="Haridas S."/>
            <person name="Albert R."/>
            <person name="Binder M."/>
            <person name="Bloem J."/>
            <person name="Labutti K."/>
            <person name="Salamov A."/>
            <person name="Andreopoulos B."/>
            <person name="Baker S."/>
            <person name="Barry K."/>
            <person name="Bills G."/>
            <person name="Bluhm B."/>
            <person name="Cannon C."/>
            <person name="Castanera R."/>
            <person name="Culley D."/>
            <person name="Daum C."/>
            <person name="Ezra D."/>
            <person name="Gonzalez J."/>
            <person name="Henrissat B."/>
            <person name="Kuo A."/>
            <person name="Liang C."/>
            <person name="Lipzen A."/>
            <person name="Lutzoni F."/>
            <person name="Magnuson J."/>
            <person name="Mondo S."/>
            <person name="Nolan M."/>
            <person name="Ohm R."/>
            <person name="Pangilinan J."/>
            <person name="Park H.-J."/>
            <person name="Ramirez L."/>
            <person name="Alfaro M."/>
            <person name="Sun H."/>
            <person name="Tritt A."/>
            <person name="Yoshinaga Y."/>
            <person name="Zwiers L.-H."/>
            <person name="Turgeon B."/>
            <person name="Goodwin S."/>
            <person name="Spatafora J."/>
            <person name="Crous P."/>
            <person name="Grigoriev I."/>
        </authorList>
    </citation>
    <scope>NUCLEOTIDE SEQUENCE</scope>
    <source>
        <strain evidence="3">CBS 113979</strain>
    </source>
</reference>
<evidence type="ECO:0000256" key="1">
    <source>
        <dbReference type="SAM" id="Phobius"/>
    </source>
</evidence>
<dbReference type="EMBL" id="ML977144">
    <property type="protein sequence ID" value="KAF1989772.1"/>
    <property type="molecule type" value="Genomic_DNA"/>
</dbReference>
<keyword evidence="2" id="KW-0732">Signal</keyword>
<keyword evidence="1" id="KW-0472">Membrane</keyword>
<feature type="signal peptide" evidence="2">
    <location>
        <begin position="1"/>
        <end position="23"/>
    </location>
</feature>
<accession>A0A6G1H9N9</accession>
<keyword evidence="4" id="KW-1185">Reference proteome</keyword>
<sequence>MKLSWTILFPIPLLLLLPKSTSAFPRTKFQQWFPQYAHHWRAAITGPCRQQFSNYMHNNQTLCKSPCACAADCILANTSGSIRSNFASAQVLLGLVPVVLAVTGPTVAEMALLSTYRPLLAFLLAVGEPAVNVLRAFEGADVRAPFKKPRSAFSRAWTEWLSNQSASVRALFGTVTYVVALAAIANNIRNSVVTDMRTIAGWRCATLFLPLAWSLLAAGVHA</sequence>
<name>A0A6G1H9N9_9PEZI</name>
<dbReference type="OrthoDB" id="3009728at2759"/>
<feature type="transmembrane region" description="Helical" evidence="1">
    <location>
        <begin position="200"/>
        <end position="220"/>
    </location>
</feature>
<proteinExistence type="predicted"/>
<dbReference type="AlphaFoldDB" id="A0A6G1H9N9"/>
<dbReference type="Proteomes" id="UP000800041">
    <property type="component" value="Unassembled WGS sequence"/>
</dbReference>
<protein>
    <submittedName>
        <fullName evidence="3">Uncharacterized protein</fullName>
    </submittedName>
</protein>
<evidence type="ECO:0000313" key="3">
    <source>
        <dbReference type="EMBL" id="KAF1989772.1"/>
    </source>
</evidence>
<gene>
    <name evidence="3" type="ORF">K402DRAFT_390748</name>
</gene>
<evidence type="ECO:0000256" key="2">
    <source>
        <dbReference type="SAM" id="SignalP"/>
    </source>
</evidence>
<keyword evidence="1" id="KW-1133">Transmembrane helix</keyword>
<feature type="transmembrane region" description="Helical" evidence="1">
    <location>
        <begin position="87"/>
        <end position="107"/>
    </location>
</feature>